<evidence type="ECO:0000256" key="2">
    <source>
        <dbReference type="ARBA" id="ARBA00022692"/>
    </source>
</evidence>
<evidence type="ECO:0000256" key="6">
    <source>
        <dbReference type="ARBA" id="ARBA00023316"/>
    </source>
</evidence>
<comment type="caution">
    <text evidence="8">The sequence shown here is derived from an EMBL/GenBank/DDBJ whole genome shotgun (WGS) entry which is preliminary data.</text>
</comment>
<comment type="function">
    <text evidence="7">Functions as a peptidoglycan terminase that cleaves nascent peptidoglycan strands endolytically to terminate their elongation.</text>
</comment>
<evidence type="ECO:0000313" key="8">
    <source>
        <dbReference type="EMBL" id="MSS82397.1"/>
    </source>
</evidence>
<dbReference type="AlphaFoldDB" id="A0A6N7VL82"/>
<keyword evidence="6 7" id="KW-0961">Cell wall biogenesis/degradation</keyword>
<protein>
    <recommendedName>
        <fullName evidence="7">Endolytic murein transglycosylase</fullName>
        <ecNumber evidence="7">4.2.2.29</ecNumber>
    </recommendedName>
    <alternativeName>
        <fullName evidence="7">Peptidoglycan lytic transglycosylase</fullName>
    </alternativeName>
    <alternativeName>
        <fullName evidence="7">Peptidoglycan polymerization terminase</fullName>
    </alternativeName>
</protein>
<evidence type="ECO:0000256" key="5">
    <source>
        <dbReference type="ARBA" id="ARBA00023239"/>
    </source>
</evidence>
<keyword evidence="1 7" id="KW-1003">Cell membrane</keyword>
<dbReference type="Gene3D" id="3.30.1490.480">
    <property type="entry name" value="Endolytic murein transglycosylase"/>
    <property type="match status" value="1"/>
</dbReference>
<reference evidence="8 9" key="1">
    <citation type="submission" date="2019-08" db="EMBL/GenBank/DDBJ databases">
        <title>In-depth cultivation of the pig gut microbiome towards novel bacterial diversity and tailored functional studies.</title>
        <authorList>
            <person name="Wylensek D."/>
            <person name="Hitch T.C.A."/>
            <person name="Clavel T."/>
        </authorList>
    </citation>
    <scope>NUCLEOTIDE SEQUENCE [LARGE SCALE GENOMIC DNA]</scope>
    <source>
        <strain evidence="8 9">WCA-389-WT-5B</strain>
    </source>
</reference>
<evidence type="ECO:0000313" key="9">
    <source>
        <dbReference type="Proteomes" id="UP000441455"/>
    </source>
</evidence>
<keyword evidence="5 7" id="KW-0456">Lyase</keyword>
<proteinExistence type="inferred from homology"/>
<evidence type="ECO:0000256" key="4">
    <source>
        <dbReference type="ARBA" id="ARBA00023136"/>
    </source>
</evidence>
<evidence type="ECO:0000256" key="1">
    <source>
        <dbReference type="ARBA" id="ARBA00022475"/>
    </source>
</evidence>
<sequence length="342" mass="38504">MRKKFLPIGIALVLALLFGGYWYLDYFNTNTSLATGQKVRFTVTEGMTTSDIATLLHDKKLIQTPESFRLAARVKGLENHLQAGTYEITAGMSDGEIINILSKGKVHSNSFAVPEGATINEIALKLEREHLTTAQAFKDACRNYTPYTYMESRNPDVVYKAEGFICPATYNIPEKATAKDMVAMMVQEFNKKLTPDLRRDIQKSYLPLRDIVTLASMVEREATHKEEMPLIAGVFEKRLQMGMPIQSDTTIQYILGAQKKEVTYDDLELESPYNTYLNKGLPPGPVGNPSMDAIRAVIHPVMTDYLYFVADKEGYHHFTKTYEEHVAMIQKLNPGEVIGEAQ</sequence>
<dbReference type="CDD" id="cd08010">
    <property type="entry name" value="MltG_like"/>
    <property type="match status" value="1"/>
</dbReference>
<dbReference type="GO" id="GO:0071555">
    <property type="term" value="P:cell wall organization"/>
    <property type="evidence" value="ECO:0007669"/>
    <property type="project" value="UniProtKB-KW"/>
</dbReference>
<evidence type="ECO:0000256" key="7">
    <source>
        <dbReference type="HAMAP-Rule" id="MF_02065"/>
    </source>
</evidence>
<feature type="site" description="Important for catalytic activity" evidence="7">
    <location>
        <position position="221"/>
    </location>
</feature>
<feature type="transmembrane region" description="Helical" evidence="7">
    <location>
        <begin position="5"/>
        <end position="24"/>
    </location>
</feature>
<dbReference type="Proteomes" id="UP000441455">
    <property type="component" value="Unassembled WGS sequence"/>
</dbReference>
<dbReference type="Gene3D" id="3.30.160.60">
    <property type="entry name" value="Classic Zinc Finger"/>
    <property type="match status" value="1"/>
</dbReference>
<dbReference type="InterPro" id="IPR003770">
    <property type="entry name" value="MLTG-like"/>
</dbReference>
<dbReference type="GO" id="GO:0008932">
    <property type="term" value="F:lytic endotransglycosylase activity"/>
    <property type="evidence" value="ECO:0007669"/>
    <property type="project" value="UniProtKB-UniRule"/>
</dbReference>
<keyword evidence="4 7" id="KW-0472">Membrane</keyword>
<dbReference type="EMBL" id="VULN01000009">
    <property type="protein sequence ID" value="MSS82397.1"/>
    <property type="molecule type" value="Genomic_DNA"/>
</dbReference>
<dbReference type="HAMAP" id="MF_02065">
    <property type="entry name" value="MltG"/>
    <property type="match status" value="1"/>
</dbReference>
<evidence type="ECO:0000256" key="3">
    <source>
        <dbReference type="ARBA" id="ARBA00022989"/>
    </source>
</evidence>
<dbReference type="GO" id="GO:0009252">
    <property type="term" value="P:peptidoglycan biosynthetic process"/>
    <property type="evidence" value="ECO:0007669"/>
    <property type="project" value="UniProtKB-UniRule"/>
</dbReference>
<comment type="subcellular location">
    <subcellularLocation>
        <location evidence="7">Cell membrane</location>
        <topology evidence="7">Single-pass membrane protein</topology>
    </subcellularLocation>
</comment>
<comment type="similarity">
    <text evidence="7">Belongs to the transglycosylase MltG family.</text>
</comment>
<dbReference type="Pfam" id="PF02618">
    <property type="entry name" value="YceG"/>
    <property type="match status" value="1"/>
</dbReference>
<dbReference type="RefSeq" id="WP_154488258.1">
    <property type="nucleotide sequence ID" value="NZ_VULN01000009.1"/>
</dbReference>
<dbReference type="OrthoDB" id="9814591at2"/>
<keyword evidence="2 7" id="KW-0812">Transmembrane</keyword>
<comment type="catalytic activity">
    <reaction evidence="7">
        <text>a peptidoglycan chain = a peptidoglycan chain with N-acetyl-1,6-anhydromuramyl-[peptide] at the reducing end + a peptidoglycan chain with N-acetylglucosamine at the non-reducing end.</text>
        <dbReference type="EC" id="4.2.2.29"/>
    </reaction>
</comment>
<dbReference type="PANTHER" id="PTHR30518:SF2">
    <property type="entry name" value="ENDOLYTIC MUREIN TRANSGLYCOSYLASE"/>
    <property type="match status" value="1"/>
</dbReference>
<dbReference type="NCBIfam" id="TIGR00247">
    <property type="entry name" value="endolytic transglycosylase MltG"/>
    <property type="match status" value="1"/>
</dbReference>
<gene>
    <name evidence="7 8" type="primary">mltG</name>
    <name evidence="8" type="ORF">FX155_07295</name>
</gene>
<dbReference type="PANTHER" id="PTHR30518">
    <property type="entry name" value="ENDOLYTIC MUREIN TRANSGLYCOSYLASE"/>
    <property type="match status" value="1"/>
</dbReference>
<dbReference type="EC" id="4.2.2.29" evidence="7"/>
<dbReference type="GO" id="GO:0005886">
    <property type="term" value="C:plasma membrane"/>
    <property type="evidence" value="ECO:0007669"/>
    <property type="project" value="UniProtKB-SubCell"/>
</dbReference>
<accession>A0A6N7VL82</accession>
<name>A0A6N7VL82_ACIFE</name>
<keyword evidence="3 7" id="KW-1133">Transmembrane helix</keyword>
<organism evidence="8 9">
    <name type="scientific">Acidaminococcus fermentans</name>
    <dbReference type="NCBI Taxonomy" id="905"/>
    <lineage>
        <taxon>Bacteria</taxon>
        <taxon>Bacillati</taxon>
        <taxon>Bacillota</taxon>
        <taxon>Negativicutes</taxon>
        <taxon>Acidaminococcales</taxon>
        <taxon>Acidaminococcaceae</taxon>
        <taxon>Acidaminococcus</taxon>
    </lineage>
</organism>